<sequence length="108" mass="12384">MKYSEEVFILCEDSKEVFILSEVFGGGVRPLVCLREVCLISFGFKRGYWNDLKEELKYQGVGMQKKRKNAVQKSQAKVEGPLRGLERQQVKAERPFRGPECQSRLSAP</sequence>
<organism evidence="2 3">
    <name type="scientific">Phaseolus angularis</name>
    <name type="common">Azuki bean</name>
    <name type="synonym">Vigna angularis</name>
    <dbReference type="NCBI Taxonomy" id="3914"/>
    <lineage>
        <taxon>Eukaryota</taxon>
        <taxon>Viridiplantae</taxon>
        <taxon>Streptophyta</taxon>
        <taxon>Embryophyta</taxon>
        <taxon>Tracheophyta</taxon>
        <taxon>Spermatophyta</taxon>
        <taxon>Magnoliopsida</taxon>
        <taxon>eudicotyledons</taxon>
        <taxon>Gunneridae</taxon>
        <taxon>Pentapetalae</taxon>
        <taxon>rosids</taxon>
        <taxon>fabids</taxon>
        <taxon>Fabales</taxon>
        <taxon>Fabaceae</taxon>
        <taxon>Papilionoideae</taxon>
        <taxon>50 kb inversion clade</taxon>
        <taxon>NPAAA clade</taxon>
        <taxon>indigoferoid/millettioid clade</taxon>
        <taxon>Phaseoleae</taxon>
        <taxon>Vigna</taxon>
    </lineage>
</organism>
<dbReference type="EMBL" id="CM003378">
    <property type="protein sequence ID" value="KOM50067.1"/>
    <property type="molecule type" value="Genomic_DNA"/>
</dbReference>
<gene>
    <name evidence="2" type="ORF">LR48_Vigan08g089400</name>
</gene>
<evidence type="ECO:0000313" key="3">
    <source>
        <dbReference type="Proteomes" id="UP000053144"/>
    </source>
</evidence>
<accession>A0A0L9V550</accession>
<feature type="region of interest" description="Disordered" evidence="1">
    <location>
        <begin position="67"/>
        <end position="108"/>
    </location>
</feature>
<proteinExistence type="predicted"/>
<dbReference type="AlphaFoldDB" id="A0A0L9V550"/>
<evidence type="ECO:0000313" key="2">
    <source>
        <dbReference type="EMBL" id="KOM50067.1"/>
    </source>
</evidence>
<evidence type="ECO:0000256" key="1">
    <source>
        <dbReference type="SAM" id="MobiDB-lite"/>
    </source>
</evidence>
<dbReference type="Gramene" id="KOM50067">
    <property type="protein sequence ID" value="KOM50067"/>
    <property type="gene ID" value="LR48_Vigan08g089400"/>
</dbReference>
<protein>
    <submittedName>
        <fullName evidence="2">Uncharacterized protein</fullName>
    </submittedName>
</protein>
<feature type="compositionally biased region" description="Basic and acidic residues" evidence="1">
    <location>
        <begin position="84"/>
        <end position="97"/>
    </location>
</feature>
<reference evidence="3" key="1">
    <citation type="journal article" date="2015" name="Proc. Natl. Acad. Sci. U.S.A.">
        <title>Genome sequencing of adzuki bean (Vigna angularis) provides insight into high starch and low fat accumulation and domestication.</title>
        <authorList>
            <person name="Yang K."/>
            <person name="Tian Z."/>
            <person name="Chen C."/>
            <person name="Luo L."/>
            <person name="Zhao B."/>
            <person name="Wang Z."/>
            <person name="Yu L."/>
            <person name="Li Y."/>
            <person name="Sun Y."/>
            <person name="Li W."/>
            <person name="Chen Y."/>
            <person name="Li Y."/>
            <person name="Zhang Y."/>
            <person name="Ai D."/>
            <person name="Zhao J."/>
            <person name="Shang C."/>
            <person name="Ma Y."/>
            <person name="Wu B."/>
            <person name="Wang M."/>
            <person name="Gao L."/>
            <person name="Sun D."/>
            <person name="Zhang P."/>
            <person name="Guo F."/>
            <person name="Wang W."/>
            <person name="Li Y."/>
            <person name="Wang J."/>
            <person name="Varshney R.K."/>
            <person name="Wang J."/>
            <person name="Ling H.Q."/>
            <person name="Wan P."/>
        </authorList>
    </citation>
    <scope>NUCLEOTIDE SEQUENCE</scope>
    <source>
        <strain evidence="3">cv. Jingnong 6</strain>
    </source>
</reference>
<dbReference type="Proteomes" id="UP000053144">
    <property type="component" value="Chromosome 8"/>
</dbReference>
<name>A0A0L9V550_PHAAN</name>